<accession>A0A379E1M3</accession>
<evidence type="ECO:0000313" key="2">
    <source>
        <dbReference type="Proteomes" id="UP000255469"/>
    </source>
</evidence>
<reference evidence="1 2" key="1">
    <citation type="submission" date="2018-06" db="EMBL/GenBank/DDBJ databases">
        <authorList>
            <consortium name="Pathogen Informatics"/>
            <person name="Doyle S."/>
        </authorList>
    </citation>
    <scope>NUCLEOTIDE SEQUENCE [LARGE SCALE GENOMIC DNA]</scope>
    <source>
        <strain evidence="1 2">NCTC13067</strain>
    </source>
</reference>
<proteinExistence type="predicted"/>
<dbReference type="Proteomes" id="UP000255469">
    <property type="component" value="Unassembled WGS sequence"/>
</dbReference>
<sequence length="58" mass="6519">MNISDYGTKIHKNLLLFSVFPLFLYLRKHTPDGYPRLLSFIARLHSTVPGSGAVAGRM</sequence>
<evidence type="ECO:0000313" key="1">
    <source>
        <dbReference type="EMBL" id="SUB86469.1"/>
    </source>
</evidence>
<name>A0A379E1M3_9BACT</name>
<protein>
    <submittedName>
        <fullName evidence="1">Uncharacterized protein</fullName>
    </submittedName>
</protein>
<dbReference type="AlphaFoldDB" id="A0A379E1M3"/>
<gene>
    <name evidence="1" type="ORF">NCTC13067_00106</name>
</gene>
<dbReference type="EMBL" id="UGTM01000001">
    <property type="protein sequence ID" value="SUB86469.1"/>
    <property type="molecule type" value="Genomic_DNA"/>
</dbReference>
<organism evidence="1 2">
    <name type="scientific">Prevotella denticola</name>
    <dbReference type="NCBI Taxonomy" id="28129"/>
    <lineage>
        <taxon>Bacteria</taxon>
        <taxon>Pseudomonadati</taxon>
        <taxon>Bacteroidota</taxon>
        <taxon>Bacteroidia</taxon>
        <taxon>Bacteroidales</taxon>
        <taxon>Prevotellaceae</taxon>
        <taxon>Prevotella</taxon>
    </lineage>
</organism>